<dbReference type="Proteomes" id="UP000729701">
    <property type="component" value="Unassembled WGS sequence"/>
</dbReference>
<evidence type="ECO:0000313" key="2">
    <source>
        <dbReference type="EMBL" id="MBW4669924.1"/>
    </source>
</evidence>
<reference evidence="2" key="2">
    <citation type="journal article" date="2022" name="Microbiol. Resour. Announc.">
        <title>Metagenome Sequencing to Explore Phylogenomics of Terrestrial Cyanobacteria.</title>
        <authorList>
            <person name="Ward R.D."/>
            <person name="Stajich J.E."/>
            <person name="Johansen J.R."/>
            <person name="Huntemann M."/>
            <person name="Clum A."/>
            <person name="Foster B."/>
            <person name="Foster B."/>
            <person name="Roux S."/>
            <person name="Palaniappan K."/>
            <person name="Varghese N."/>
            <person name="Mukherjee S."/>
            <person name="Reddy T.B.K."/>
            <person name="Daum C."/>
            <person name="Copeland A."/>
            <person name="Chen I.A."/>
            <person name="Ivanova N.N."/>
            <person name="Kyrpides N.C."/>
            <person name="Shapiro N."/>
            <person name="Eloe-Fadrosh E.A."/>
            <person name="Pietrasiak N."/>
        </authorList>
    </citation>
    <scope>NUCLEOTIDE SEQUENCE</scope>
    <source>
        <strain evidence="2">GSE-NOS-MK-12-04C</strain>
    </source>
</reference>
<name>A0A951QP84_9CYAN</name>
<sequence length="80" mass="9067">MHGNVWEWCQDTWHDSYKGAPSNGSAWIGNDNQTRLVRGGSWDNIPEYCRSAYRFLITPDTSSSILVFGLCALRRGLFSP</sequence>
<accession>A0A951QP84</accession>
<feature type="domain" description="Sulfatase-modifying factor enzyme-like" evidence="1">
    <location>
        <begin position="1"/>
        <end position="62"/>
    </location>
</feature>
<evidence type="ECO:0000313" key="3">
    <source>
        <dbReference type="Proteomes" id="UP000729701"/>
    </source>
</evidence>
<dbReference type="PANTHER" id="PTHR23150">
    <property type="entry name" value="SULFATASE MODIFYING FACTOR 1, 2"/>
    <property type="match status" value="1"/>
</dbReference>
<reference evidence="2" key="1">
    <citation type="submission" date="2021-05" db="EMBL/GenBank/DDBJ databases">
        <authorList>
            <person name="Pietrasiak N."/>
            <person name="Ward R."/>
            <person name="Stajich J.E."/>
            <person name="Kurbessoian T."/>
        </authorList>
    </citation>
    <scope>NUCLEOTIDE SEQUENCE</scope>
    <source>
        <strain evidence="2">GSE-NOS-MK-12-04C</strain>
    </source>
</reference>
<dbReference type="InterPro" id="IPR005532">
    <property type="entry name" value="SUMF_dom"/>
</dbReference>
<evidence type="ECO:0000259" key="1">
    <source>
        <dbReference type="Pfam" id="PF03781"/>
    </source>
</evidence>
<protein>
    <submittedName>
        <fullName evidence="2">SUMF1/EgtB/PvdO family nonheme iron enzyme</fullName>
    </submittedName>
</protein>
<dbReference type="InterPro" id="IPR016187">
    <property type="entry name" value="CTDL_fold"/>
</dbReference>
<dbReference type="AlphaFoldDB" id="A0A951QP84"/>
<dbReference type="PANTHER" id="PTHR23150:SF19">
    <property type="entry name" value="FORMYLGLYCINE-GENERATING ENZYME"/>
    <property type="match status" value="1"/>
</dbReference>
<dbReference type="Pfam" id="PF03781">
    <property type="entry name" value="FGE-sulfatase"/>
    <property type="match status" value="1"/>
</dbReference>
<dbReference type="InterPro" id="IPR051043">
    <property type="entry name" value="Sulfatase_Mod_Factor_Kinase"/>
</dbReference>
<gene>
    <name evidence="2" type="ORF">KME60_21555</name>
</gene>
<dbReference type="InterPro" id="IPR042095">
    <property type="entry name" value="SUMF_sf"/>
</dbReference>
<organism evidence="2 3">
    <name type="scientific">Cyanomargarita calcarea GSE-NOS-MK-12-04C</name>
    <dbReference type="NCBI Taxonomy" id="2839659"/>
    <lineage>
        <taxon>Bacteria</taxon>
        <taxon>Bacillati</taxon>
        <taxon>Cyanobacteriota</taxon>
        <taxon>Cyanophyceae</taxon>
        <taxon>Nostocales</taxon>
        <taxon>Cyanomargaritaceae</taxon>
        <taxon>Cyanomargarita</taxon>
    </lineage>
</organism>
<dbReference type="EMBL" id="JAHHGZ010000025">
    <property type="protein sequence ID" value="MBW4669924.1"/>
    <property type="molecule type" value="Genomic_DNA"/>
</dbReference>
<dbReference type="Gene3D" id="3.90.1580.10">
    <property type="entry name" value="paralog of FGE (formylglycine-generating enzyme)"/>
    <property type="match status" value="1"/>
</dbReference>
<proteinExistence type="predicted"/>
<comment type="caution">
    <text evidence="2">The sequence shown here is derived from an EMBL/GenBank/DDBJ whole genome shotgun (WGS) entry which is preliminary data.</text>
</comment>
<dbReference type="SUPFAM" id="SSF56436">
    <property type="entry name" value="C-type lectin-like"/>
    <property type="match status" value="1"/>
</dbReference>
<dbReference type="GO" id="GO:0120147">
    <property type="term" value="F:formylglycine-generating oxidase activity"/>
    <property type="evidence" value="ECO:0007669"/>
    <property type="project" value="TreeGrafter"/>
</dbReference>